<evidence type="ECO:0000313" key="2">
    <source>
        <dbReference type="EMBL" id="GFH11975.1"/>
    </source>
</evidence>
<dbReference type="InterPro" id="IPR000719">
    <property type="entry name" value="Prot_kinase_dom"/>
</dbReference>
<accession>A0A699YRT3</accession>
<dbReference type="Proteomes" id="UP000485058">
    <property type="component" value="Unassembled WGS sequence"/>
</dbReference>
<dbReference type="EMBL" id="BLLF01000454">
    <property type="protein sequence ID" value="GFH11975.1"/>
    <property type="molecule type" value="Genomic_DNA"/>
</dbReference>
<dbReference type="GO" id="GO:0005524">
    <property type="term" value="F:ATP binding"/>
    <property type="evidence" value="ECO:0007669"/>
    <property type="project" value="InterPro"/>
</dbReference>
<dbReference type="AlphaFoldDB" id="A0A699YRT3"/>
<reference evidence="2 3" key="1">
    <citation type="submission" date="2020-02" db="EMBL/GenBank/DDBJ databases">
        <title>Draft genome sequence of Haematococcus lacustris strain NIES-144.</title>
        <authorList>
            <person name="Morimoto D."/>
            <person name="Nakagawa S."/>
            <person name="Yoshida T."/>
            <person name="Sawayama S."/>
        </authorList>
    </citation>
    <scope>NUCLEOTIDE SEQUENCE [LARGE SCALE GENOMIC DNA]</scope>
    <source>
        <strain evidence="2 3">NIES-144</strain>
    </source>
</reference>
<dbReference type="InterPro" id="IPR011009">
    <property type="entry name" value="Kinase-like_dom_sf"/>
</dbReference>
<dbReference type="PROSITE" id="PS50011">
    <property type="entry name" value="PROTEIN_KINASE_DOM"/>
    <property type="match status" value="1"/>
</dbReference>
<gene>
    <name evidence="2" type="ORF">HaLaN_07581</name>
</gene>
<comment type="caution">
    <text evidence="2">The sequence shown here is derived from an EMBL/GenBank/DDBJ whole genome shotgun (WGS) entry which is preliminary data.</text>
</comment>
<keyword evidence="2" id="KW-0418">Kinase</keyword>
<dbReference type="GO" id="GO:0007165">
    <property type="term" value="P:signal transduction"/>
    <property type="evidence" value="ECO:0007669"/>
    <property type="project" value="TreeGrafter"/>
</dbReference>
<name>A0A699YRT3_HAELA</name>
<evidence type="ECO:0000259" key="1">
    <source>
        <dbReference type="PROSITE" id="PS50011"/>
    </source>
</evidence>
<protein>
    <submittedName>
        <fullName evidence="2">Protein kinase domain-containing protein</fullName>
    </submittedName>
</protein>
<feature type="non-terminal residue" evidence="2">
    <location>
        <position position="239"/>
    </location>
</feature>
<sequence length="239" mass="25635">NVVQKPKLCSELELLADLNLSSVLGSGAYGLVLKGAEGEVSLDGFGPAQAQLRLGLSWKELVKCIGAEQGDCVTVLVQQYATRGTLAQAIKDGAFMRDPHLCRAVKRRRLRALLRTAKEMAMANVLLSASPSDARGYTAQLADFGLARALQPGQGITFQGKSTVGTASYMSPEALLEGKLSYQSDIFSLGMCLFEMVHGVGAHDGHSMRQVLLSALHSDLPQWQAPDEAQLPGLKSIYF</sequence>
<keyword evidence="2" id="KW-0808">Transferase</keyword>
<keyword evidence="3" id="KW-1185">Reference proteome</keyword>
<dbReference type="GO" id="GO:0004672">
    <property type="term" value="F:protein kinase activity"/>
    <property type="evidence" value="ECO:0007669"/>
    <property type="project" value="InterPro"/>
</dbReference>
<dbReference type="Gene3D" id="1.10.510.10">
    <property type="entry name" value="Transferase(Phosphotransferase) domain 1"/>
    <property type="match status" value="1"/>
</dbReference>
<dbReference type="Pfam" id="PF00069">
    <property type="entry name" value="Pkinase"/>
    <property type="match status" value="1"/>
</dbReference>
<feature type="non-terminal residue" evidence="2">
    <location>
        <position position="1"/>
    </location>
</feature>
<dbReference type="PANTHER" id="PTHR48011">
    <property type="entry name" value="CCR4-NOT TRANSCRIPTIONAL COMPLEX SUBUNIT CAF120-RELATED"/>
    <property type="match status" value="1"/>
</dbReference>
<dbReference type="SUPFAM" id="SSF56112">
    <property type="entry name" value="Protein kinase-like (PK-like)"/>
    <property type="match status" value="1"/>
</dbReference>
<feature type="domain" description="Protein kinase" evidence="1">
    <location>
        <begin position="1"/>
        <end position="239"/>
    </location>
</feature>
<dbReference type="InterPro" id="IPR052751">
    <property type="entry name" value="Plant_MAPKKK"/>
</dbReference>
<evidence type="ECO:0000313" key="3">
    <source>
        <dbReference type="Proteomes" id="UP000485058"/>
    </source>
</evidence>
<proteinExistence type="predicted"/>
<organism evidence="2 3">
    <name type="scientific">Haematococcus lacustris</name>
    <name type="common">Green alga</name>
    <name type="synonym">Haematococcus pluvialis</name>
    <dbReference type="NCBI Taxonomy" id="44745"/>
    <lineage>
        <taxon>Eukaryota</taxon>
        <taxon>Viridiplantae</taxon>
        <taxon>Chlorophyta</taxon>
        <taxon>core chlorophytes</taxon>
        <taxon>Chlorophyceae</taxon>
        <taxon>CS clade</taxon>
        <taxon>Chlamydomonadales</taxon>
        <taxon>Haematococcaceae</taxon>
        <taxon>Haematococcus</taxon>
    </lineage>
</organism>
<dbReference type="PANTHER" id="PTHR48011:SF4">
    <property type="entry name" value="MITOGEN-ACTIVATED PROTEIN KINASE KINASE KINASE 19"/>
    <property type="match status" value="1"/>
</dbReference>